<accession>A0A9Y2L1J3</accession>
<dbReference type="Proteomes" id="UP001238334">
    <property type="component" value="Chromosome"/>
</dbReference>
<feature type="region of interest" description="Disordered" evidence="1">
    <location>
        <begin position="59"/>
        <end position="82"/>
    </location>
</feature>
<evidence type="ECO:0000313" key="3">
    <source>
        <dbReference type="Proteomes" id="UP001238334"/>
    </source>
</evidence>
<evidence type="ECO:0000313" key="2">
    <source>
        <dbReference type="EMBL" id="WIY27065.1"/>
    </source>
</evidence>
<dbReference type="RefSeq" id="WP_270917506.1">
    <property type="nucleotide sequence ID" value="NZ_CP127247.1"/>
</dbReference>
<evidence type="ECO:0000256" key="1">
    <source>
        <dbReference type="SAM" id="MobiDB-lite"/>
    </source>
</evidence>
<sequence>MLAPKTQPAQHRNGANSARRRANASLSMSYRGVSLYCQITLPKRNTAASQFTSAAIAQLQPMPGSRSGQPDLRLVGQLRQRH</sequence>
<dbReference type="EMBL" id="CP127247">
    <property type="protein sequence ID" value="WIY27065.1"/>
    <property type="molecule type" value="Genomic_DNA"/>
</dbReference>
<keyword evidence="3" id="KW-1185">Reference proteome</keyword>
<dbReference type="KEGG" id="ppso:QPJ95_09180"/>
<feature type="compositionally biased region" description="Low complexity" evidence="1">
    <location>
        <begin position="12"/>
        <end position="23"/>
    </location>
</feature>
<name>A0A9Y2L1J3_9RHOB</name>
<organism evidence="2 3">
    <name type="scientific">Parasedimentitalea psychrophila</name>
    <dbReference type="NCBI Taxonomy" id="2997337"/>
    <lineage>
        <taxon>Bacteria</taxon>
        <taxon>Pseudomonadati</taxon>
        <taxon>Pseudomonadota</taxon>
        <taxon>Alphaproteobacteria</taxon>
        <taxon>Rhodobacterales</taxon>
        <taxon>Paracoccaceae</taxon>
        <taxon>Parasedimentitalea</taxon>
    </lineage>
</organism>
<dbReference type="AlphaFoldDB" id="A0A9Y2L1J3"/>
<proteinExistence type="predicted"/>
<protein>
    <submittedName>
        <fullName evidence="2">Uncharacterized protein</fullName>
    </submittedName>
</protein>
<feature type="region of interest" description="Disordered" evidence="1">
    <location>
        <begin position="1"/>
        <end position="23"/>
    </location>
</feature>
<reference evidence="2 3" key="1">
    <citation type="submission" date="2023-06" db="EMBL/GenBank/DDBJ databases">
        <title>Parasedimentitalea psychrophila sp. nov., a psychrophilic bacterium isolated from deep-sea sediment.</title>
        <authorList>
            <person name="Li A."/>
        </authorList>
    </citation>
    <scope>NUCLEOTIDE SEQUENCE [LARGE SCALE GENOMIC DNA]</scope>
    <source>
        <strain evidence="2 3">QS115</strain>
    </source>
</reference>
<gene>
    <name evidence="2" type="ORF">QPJ95_09180</name>
</gene>